<dbReference type="InterPro" id="IPR010255">
    <property type="entry name" value="Haem_peroxidase_sf"/>
</dbReference>
<feature type="binding site" evidence="10">
    <location>
        <position position="73"/>
    </location>
    <ligand>
        <name>Ca(2+)</name>
        <dbReference type="ChEBI" id="CHEBI:29108"/>
        <label>1</label>
    </ligand>
</feature>
<feature type="binding site" evidence="10">
    <location>
        <position position="195"/>
    </location>
    <ligand>
        <name>Ca(2+)</name>
        <dbReference type="ChEBI" id="CHEBI:29108"/>
        <label>2</label>
    </ligand>
</feature>
<evidence type="ECO:0000256" key="5">
    <source>
        <dbReference type="ARBA" id="ARBA00022729"/>
    </source>
</evidence>
<evidence type="ECO:0000256" key="3">
    <source>
        <dbReference type="ARBA" id="ARBA00022617"/>
    </source>
</evidence>
<dbReference type="GO" id="GO:0046872">
    <property type="term" value="F:metal ion binding"/>
    <property type="evidence" value="ECO:0007669"/>
    <property type="project" value="UniProtKB-UniRule"/>
</dbReference>
<dbReference type="Pfam" id="PF11895">
    <property type="entry name" value="Peroxidase_ext"/>
    <property type="match status" value="1"/>
</dbReference>
<feature type="binding site" evidence="10">
    <location>
        <position position="214"/>
    </location>
    <ligand>
        <name>Ca(2+)</name>
        <dbReference type="ChEBI" id="CHEBI:29108"/>
        <label>2</label>
    </ligand>
</feature>
<dbReference type="AlphaFoldDB" id="A0A165GJU3"/>
<dbReference type="Gene3D" id="1.10.420.10">
    <property type="entry name" value="Peroxidase, domain 2"/>
    <property type="match status" value="1"/>
</dbReference>
<feature type="disulfide bond" evidence="12">
    <location>
        <begin position="267"/>
        <end position="332"/>
    </location>
</feature>
<evidence type="ECO:0000256" key="9">
    <source>
        <dbReference type="ARBA" id="ARBA00023180"/>
    </source>
</evidence>
<dbReference type="InParanoid" id="A0A165GJU3"/>
<feature type="disulfide bond" evidence="12">
    <location>
        <begin position="59"/>
        <end position="139"/>
    </location>
</feature>
<dbReference type="OrthoDB" id="2113341at2759"/>
<proteinExistence type="inferred from homology"/>
<dbReference type="PANTHER" id="PTHR31356:SF66">
    <property type="entry name" value="CATALASE-PEROXIDASE"/>
    <property type="match status" value="1"/>
</dbReference>
<dbReference type="EC" id="1.11.1.-" evidence="13"/>
<sequence length="361" mass="37845">MLLLDLFAVTTSFLGLFFIKTVAAQIICPIDGTVVNNFACCPFVAVKSDLLANVFDGTCGANAAAVIRLAFSDAIGFSINTDKGGGADGSIITFPVELTFPQNVGLDCIVKIIDNVAGERGVSRGDAIHFAASIALSLCPGAPVVQTFVGRPEANRPAAPNTIPNPFDPANTIFARMQDAGFSPTELVALLAAHSIGSQHDVDPTIPGAPFDTTPGSFDSQFFLETLLRGTLFPGDGPHQGEATSPLPGEFRLQSDFTCARDPRTACTWQSFVSNQTLMAARFATAMAKLTLLGQDVLTLTDCTELIPRSPPAASQAVFPATKSRSDIEQACAISLFPSTLKTLVGPTPTVLPVPPQSVCI</sequence>
<evidence type="ECO:0000256" key="7">
    <source>
        <dbReference type="ARBA" id="ARBA00023004"/>
    </source>
</evidence>
<name>A0A165GJU3_EXIGL</name>
<keyword evidence="3 10" id="KW-0349">Heme</keyword>
<keyword evidence="6 13" id="KW-0560">Oxidoreductase</keyword>
<feature type="binding site" description="axial binding residue" evidence="10">
    <location>
        <position position="194"/>
    </location>
    <ligand>
        <name>heme b</name>
        <dbReference type="ChEBI" id="CHEBI:60344"/>
    </ligand>
    <ligandPart>
        <name>Fe</name>
        <dbReference type="ChEBI" id="CHEBI:18248"/>
    </ligandPart>
</feature>
<dbReference type="PROSITE" id="PS00435">
    <property type="entry name" value="PEROXIDASE_1"/>
    <property type="match status" value="1"/>
</dbReference>
<feature type="binding site" evidence="10">
    <location>
        <position position="86"/>
    </location>
    <ligand>
        <name>Ca(2+)</name>
        <dbReference type="ChEBI" id="CHEBI:29108"/>
        <label>1</label>
    </ligand>
</feature>
<evidence type="ECO:0000256" key="4">
    <source>
        <dbReference type="ARBA" id="ARBA00022723"/>
    </source>
</evidence>
<dbReference type="InterPro" id="IPR024589">
    <property type="entry name" value="Ligninase_C"/>
</dbReference>
<keyword evidence="10 13" id="KW-0106">Calcium</keyword>
<dbReference type="PRINTS" id="PR00458">
    <property type="entry name" value="PEROXIDASE"/>
</dbReference>
<evidence type="ECO:0000256" key="11">
    <source>
        <dbReference type="PIRSR" id="PIRSR601621-3"/>
    </source>
</evidence>
<keyword evidence="7 10" id="KW-0408">Iron</keyword>
<evidence type="ECO:0000256" key="8">
    <source>
        <dbReference type="ARBA" id="ARBA00023157"/>
    </source>
</evidence>
<dbReference type="Gene3D" id="1.10.520.10">
    <property type="match status" value="1"/>
</dbReference>
<dbReference type="GO" id="GO:0042744">
    <property type="term" value="P:hydrogen peroxide catabolic process"/>
    <property type="evidence" value="ECO:0007669"/>
    <property type="project" value="TreeGrafter"/>
</dbReference>
<dbReference type="SUPFAM" id="SSF48113">
    <property type="entry name" value="Heme-dependent peroxidases"/>
    <property type="match status" value="1"/>
</dbReference>
<comment type="cofactor">
    <cofactor evidence="10">
        <name>heme b</name>
        <dbReference type="ChEBI" id="CHEBI:60344"/>
    </cofactor>
    <text evidence="10">Binds 1 heme b (iron(II)-protoporphyrin IX) group per subunit.</text>
</comment>
<feature type="site" description="Transition state stabilizer" evidence="11">
    <location>
        <position position="68"/>
    </location>
</feature>
<accession>A0A165GJU3</accession>
<evidence type="ECO:0000256" key="2">
    <source>
        <dbReference type="ARBA" id="ARBA00022559"/>
    </source>
</evidence>
<dbReference type="Pfam" id="PF00141">
    <property type="entry name" value="peroxidase"/>
    <property type="match status" value="1"/>
</dbReference>
<reference evidence="15 16" key="1">
    <citation type="journal article" date="2016" name="Mol. Biol. Evol.">
        <title>Comparative Genomics of Early-Diverging Mushroom-Forming Fungi Provides Insights into the Origins of Lignocellulose Decay Capabilities.</title>
        <authorList>
            <person name="Nagy L.G."/>
            <person name="Riley R."/>
            <person name="Tritt A."/>
            <person name="Adam C."/>
            <person name="Daum C."/>
            <person name="Floudas D."/>
            <person name="Sun H."/>
            <person name="Yadav J.S."/>
            <person name="Pangilinan J."/>
            <person name="Larsson K.H."/>
            <person name="Matsuura K."/>
            <person name="Barry K."/>
            <person name="Labutti K."/>
            <person name="Kuo R."/>
            <person name="Ohm R.A."/>
            <person name="Bhattacharya S.S."/>
            <person name="Shirouzu T."/>
            <person name="Yoshinaga Y."/>
            <person name="Martin F.M."/>
            <person name="Grigoriev I.V."/>
            <person name="Hibbett D.S."/>
        </authorList>
    </citation>
    <scope>NUCLEOTIDE SEQUENCE [LARGE SCALE GENOMIC DNA]</scope>
    <source>
        <strain evidence="15 16">HHB12029</strain>
    </source>
</reference>
<keyword evidence="9" id="KW-0325">Glycoprotein</keyword>
<evidence type="ECO:0000256" key="12">
    <source>
        <dbReference type="PIRSR" id="PIRSR601621-4"/>
    </source>
</evidence>
<feature type="disulfide bond" evidence="12">
    <location>
        <begin position="40"/>
        <end position="303"/>
    </location>
</feature>
<dbReference type="Proteomes" id="UP000077266">
    <property type="component" value="Unassembled WGS sequence"/>
</dbReference>
<feature type="signal peptide" evidence="13">
    <location>
        <begin position="1"/>
        <end position="24"/>
    </location>
</feature>
<keyword evidence="8 12" id="KW-1015">Disulfide bond</keyword>
<keyword evidence="16" id="KW-1185">Reference proteome</keyword>
<comment type="similarity">
    <text evidence="1 13">Belongs to the peroxidase family. Ligninase subfamily.</text>
</comment>
<keyword evidence="4 10" id="KW-0479">Metal-binding</keyword>
<feature type="binding site" evidence="10">
    <location>
        <position position="88"/>
    </location>
    <ligand>
        <name>Ca(2+)</name>
        <dbReference type="ChEBI" id="CHEBI:29108"/>
        <label>1</label>
    </ligand>
</feature>
<keyword evidence="5 13" id="KW-0732">Signal</keyword>
<evidence type="ECO:0000256" key="6">
    <source>
        <dbReference type="ARBA" id="ARBA00023002"/>
    </source>
</evidence>
<dbReference type="InterPro" id="IPR044831">
    <property type="entry name" value="Ccp1-like"/>
</dbReference>
<evidence type="ECO:0000256" key="10">
    <source>
        <dbReference type="PIRSR" id="PIRSR601621-2"/>
    </source>
</evidence>
<dbReference type="InterPro" id="IPR002016">
    <property type="entry name" value="Haem_peroxidase"/>
</dbReference>
<feature type="binding site" evidence="10">
    <location>
        <position position="219"/>
    </location>
    <ligand>
        <name>Ca(2+)</name>
        <dbReference type="ChEBI" id="CHEBI:29108"/>
        <label>2</label>
    </ligand>
</feature>
<feature type="binding site" evidence="10">
    <location>
        <position position="212"/>
    </location>
    <ligand>
        <name>Ca(2+)</name>
        <dbReference type="ChEBI" id="CHEBI:29108"/>
        <label>2</label>
    </ligand>
</feature>
<evidence type="ECO:0000313" key="15">
    <source>
        <dbReference type="EMBL" id="KZV90631.1"/>
    </source>
</evidence>
<keyword evidence="2 13" id="KW-0575">Peroxidase</keyword>
<gene>
    <name evidence="15" type="ORF">EXIGLDRAFT_837640</name>
</gene>
<feature type="disulfide bond" evidence="12">
    <location>
        <begin position="28"/>
        <end position="41"/>
    </location>
</feature>
<evidence type="ECO:0000313" key="16">
    <source>
        <dbReference type="Proteomes" id="UP000077266"/>
    </source>
</evidence>
<evidence type="ECO:0000259" key="14">
    <source>
        <dbReference type="PROSITE" id="PS50873"/>
    </source>
</evidence>
<dbReference type="GO" id="GO:0004601">
    <property type="term" value="F:peroxidase activity"/>
    <property type="evidence" value="ECO:0007669"/>
    <property type="project" value="UniProtKB-KW"/>
</dbReference>
<dbReference type="EMBL" id="KV426044">
    <property type="protein sequence ID" value="KZV90631.1"/>
    <property type="molecule type" value="Genomic_DNA"/>
</dbReference>
<dbReference type="InterPro" id="IPR019793">
    <property type="entry name" value="Peroxidases_heam-ligand_BS"/>
</dbReference>
<feature type="binding site" evidence="10">
    <location>
        <position position="90"/>
    </location>
    <ligand>
        <name>Ca(2+)</name>
        <dbReference type="ChEBI" id="CHEBI:29108"/>
        <label>1</label>
    </ligand>
</feature>
<evidence type="ECO:0000256" key="13">
    <source>
        <dbReference type="RuleBase" id="RU363051"/>
    </source>
</evidence>
<feature type="chain" id="PRO_5007748393" description="Peroxidase" evidence="13">
    <location>
        <begin position="25"/>
        <end position="361"/>
    </location>
</feature>
<dbReference type="GO" id="GO:0034599">
    <property type="term" value="P:cellular response to oxidative stress"/>
    <property type="evidence" value="ECO:0007669"/>
    <property type="project" value="InterPro"/>
</dbReference>
<evidence type="ECO:0000256" key="1">
    <source>
        <dbReference type="ARBA" id="ARBA00006089"/>
    </source>
</evidence>
<feature type="domain" description="Plant heme peroxidase family profile" evidence="14">
    <location>
        <begin position="106"/>
        <end position="307"/>
    </location>
</feature>
<dbReference type="GO" id="GO:0000302">
    <property type="term" value="P:response to reactive oxygen species"/>
    <property type="evidence" value="ECO:0007669"/>
    <property type="project" value="TreeGrafter"/>
</dbReference>
<dbReference type="PROSITE" id="PS50873">
    <property type="entry name" value="PEROXIDASE_4"/>
    <property type="match status" value="1"/>
</dbReference>
<protein>
    <recommendedName>
        <fullName evidence="13">Peroxidase</fullName>
        <ecNumber evidence="13">1.11.1.-</ecNumber>
    </recommendedName>
</protein>
<dbReference type="GO" id="GO:0020037">
    <property type="term" value="F:heme binding"/>
    <property type="evidence" value="ECO:0007669"/>
    <property type="project" value="UniProtKB-UniRule"/>
</dbReference>
<dbReference type="InterPro" id="IPR001621">
    <property type="entry name" value="Ligninase"/>
</dbReference>
<dbReference type="PRINTS" id="PR00462">
    <property type="entry name" value="LIGNINASE"/>
</dbReference>
<organism evidence="15 16">
    <name type="scientific">Exidia glandulosa HHB12029</name>
    <dbReference type="NCBI Taxonomy" id="1314781"/>
    <lineage>
        <taxon>Eukaryota</taxon>
        <taxon>Fungi</taxon>
        <taxon>Dikarya</taxon>
        <taxon>Basidiomycota</taxon>
        <taxon>Agaricomycotina</taxon>
        <taxon>Agaricomycetes</taxon>
        <taxon>Auriculariales</taxon>
        <taxon>Exidiaceae</taxon>
        <taxon>Exidia</taxon>
    </lineage>
</organism>
<dbReference type="STRING" id="1314781.A0A165GJU3"/>
<dbReference type="PANTHER" id="PTHR31356">
    <property type="entry name" value="THYLAKOID LUMENAL 29 KDA PROTEIN, CHLOROPLASTIC-RELATED"/>
    <property type="match status" value="1"/>
</dbReference>
<comment type="cofactor">
    <cofactor evidence="10 13">
        <name>Ca(2+)</name>
        <dbReference type="ChEBI" id="CHEBI:29108"/>
    </cofactor>
    <text evidence="10 13">Binds 2 calcium ions per subunit.</text>
</comment>